<dbReference type="Proteomes" id="UP000789366">
    <property type="component" value="Unassembled WGS sequence"/>
</dbReference>
<evidence type="ECO:0000313" key="2">
    <source>
        <dbReference type="Proteomes" id="UP000789366"/>
    </source>
</evidence>
<gene>
    <name evidence="1" type="ORF">SPELUC_LOCUS4231</name>
</gene>
<accession>A0ACA9LFJ3</accession>
<dbReference type="EMBL" id="CAJVPW010003681">
    <property type="protein sequence ID" value="CAG8527856.1"/>
    <property type="molecule type" value="Genomic_DNA"/>
</dbReference>
<protein>
    <submittedName>
        <fullName evidence="1">6959_t:CDS:1</fullName>
    </submittedName>
</protein>
<keyword evidence="2" id="KW-1185">Reference proteome</keyword>
<organism evidence="1 2">
    <name type="scientific">Cetraspora pellucida</name>
    <dbReference type="NCBI Taxonomy" id="1433469"/>
    <lineage>
        <taxon>Eukaryota</taxon>
        <taxon>Fungi</taxon>
        <taxon>Fungi incertae sedis</taxon>
        <taxon>Mucoromycota</taxon>
        <taxon>Glomeromycotina</taxon>
        <taxon>Glomeromycetes</taxon>
        <taxon>Diversisporales</taxon>
        <taxon>Gigasporaceae</taxon>
        <taxon>Cetraspora</taxon>
    </lineage>
</organism>
<reference evidence="1" key="1">
    <citation type="submission" date="2021-06" db="EMBL/GenBank/DDBJ databases">
        <authorList>
            <person name="Kallberg Y."/>
            <person name="Tangrot J."/>
            <person name="Rosling A."/>
        </authorList>
    </citation>
    <scope>NUCLEOTIDE SEQUENCE</scope>
    <source>
        <strain evidence="1">28 12/20/2015</strain>
    </source>
</reference>
<proteinExistence type="predicted"/>
<comment type="caution">
    <text evidence="1">The sequence shown here is derived from an EMBL/GenBank/DDBJ whole genome shotgun (WGS) entry which is preliminary data.</text>
</comment>
<name>A0ACA9LFJ3_9GLOM</name>
<evidence type="ECO:0000313" key="1">
    <source>
        <dbReference type="EMBL" id="CAG8527856.1"/>
    </source>
</evidence>
<sequence length="253" mass="28851">MSCQNQRYYNYVHWKNGVSASEVHAELGAAEGSHKPRSGRHCEATTPETIAKVKELVIKNPHTTTRELSDFTGISQAQITNILTNELGMCKLLKMLQKGFRNVITDGAVACKVIKKGSTVNSKYYVNDVLPTVFDNFKKKRNRQTIRDVMLHHDNASSHTVKVVTKYLKRECITLLPHSPYSSDLAPCNFFLFPKLKQELAGQHFERIENLARAVNSVINTIPNREYEKCFQDWQNWLKHCIEVGGGYFEGMM</sequence>